<dbReference type="SUPFAM" id="SSF48008">
    <property type="entry name" value="GntR ligand-binding domain-like"/>
    <property type="match status" value="1"/>
</dbReference>
<protein>
    <recommendedName>
        <fullName evidence="4">HTH gntR-type domain-containing protein</fullName>
    </recommendedName>
</protein>
<name>C0CJY5_BLAHS</name>
<dbReference type="SMART" id="SM00345">
    <property type="entry name" value="HTH_GNTR"/>
    <property type="match status" value="1"/>
</dbReference>
<evidence type="ECO:0000259" key="4">
    <source>
        <dbReference type="PROSITE" id="PS50949"/>
    </source>
</evidence>
<dbReference type="GO" id="GO:0003677">
    <property type="term" value="F:DNA binding"/>
    <property type="evidence" value="ECO:0007669"/>
    <property type="project" value="UniProtKB-KW"/>
</dbReference>
<evidence type="ECO:0000256" key="2">
    <source>
        <dbReference type="ARBA" id="ARBA00023125"/>
    </source>
</evidence>
<evidence type="ECO:0000256" key="1">
    <source>
        <dbReference type="ARBA" id="ARBA00023015"/>
    </source>
</evidence>
<keyword evidence="6" id="KW-1185">Reference proteome</keyword>
<organism evidence="5 6">
    <name type="scientific">Blautia hydrogenotrophica (strain DSM 10507 / JCM 14656 / S5a33)</name>
    <name type="common">Ruminococcus hydrogenotrophicus</name>
    <dbReference type="NCBI Taxonomy" id="476272"/>
    <lineage>
        <taxon>Bacteria</taxon>
        <taxon>Bacillati</taxon>
        <taxon>Bacillota</taxon>
        <taxon>Clostridia</taxon>
        <taxon>Lachnospirales</taxon>
        <taxon>Lachnospiraceae</taxon>
        <taxon>Blautia</taxon>
    </lineage>
</organism>
<dbReference type="RefSeq" id="WP_005947033.1">
    <property type="nucleotide sequence ID" value="NZ_CP136423.1"/>
</dbReference>
<dbReference type="InterPro" id="IPR036388">
    <property type="entry name" value="WH-like_DNA-bd_sf"/>
</dbReference>
<dbReference type="SMART" id="SM00895">
    <property type="entry name" value="FCD"/>
    <property type="match status" value="1"/>
</dbReference>
<dbReference type="PROSITE" id="PS50949">
    <property type="entry name" value="HTH_GNTR"/>
    <property type="match status" value="1"/>
</dbReference>
<keyword evidence="1" id="KW-0805">Transcription regulation</keyword>
<dbReference type="CDD" id="cd07377">
    <property type="entry name" value="WHTH_GntR"/>
    <property type="match status" value="1"/>
</dbReference>
<dbReference type="Pfam" id="PF00392">
    <property type="entry name" value="GntR"/>
    <property type="match status" value="1"/>
</dbReference>
<dbReference type="Pfam" id="PF07729">
    <property type="entry name" value="FCD"/>
    <property type="match status" value="1"/>
</dbReference>
<dbReference type="SUPFAM" id="SSF46785">
    <property type="entry name" value="Winged helix' DNA-binding domain"/>
    <property type="match status" value="1"/>
</dbReference>
<keyword evidence="3" id="KW-0804">Transcription</keyword>
<dbReference type="InterPro" id="IPR036390">
    <property type="entry name" value="WH_DNA-bd_sf"/>
</dbReference>
<dbReference type="EMBL" id="ACBZ01000054">
    <property type="protein sequence ID" value="EEG49914.1"/>
    <property type="molecule type" value="Genomic_DNA"/>
</dbReference>
<reference evidence="5 6" key="2">
    <citation type="submission" date="2009-02" db="EMBL/GenBank/DDBJ databases">
        <title>Draft genome sequence of Blautia hydrogenotrophica DSM 10507 (Ruminococcus hydrogenotrophicus DSM 10507).</title>
        <authorList>
            <person name="Sudarsanam P."/>
            <person name="Ley R."/>
            <person name="Guruge J."/>
            <person name="Turnbaugh P.J."/>
            <person name="Mahowald M."/>
            <person name="Liep D."/>
            <person name="Gordon J."/>
        </authorList>
    </citation>
    <scope>NUCLEOTIDE SEQUENCE [LARGE SCALE GENOMIC DNA]</scope>
    <source>
        <strain evidence="6">DSM 10507 / JCM 14656 / S5a33</strain>
    </source>
</reference>
<feature type="domain" description="HTH gntR-type" evidence="4">
    <location>
        <begin position="11"/>
        <end position="78"/>
    </location>
</feature>
<evidence type="ECO:0000313" key="6">
    <source>
        <dbReference type="Proteomes" id="UP000003100"/>
    </source>
</evidence>
<accession>C0CJY5</accession>
<keyword evidence="2" id="KW-0238">DNA-binding</keyword>
<dbReference type="PANTHER" id="PTHR43537:SF24">
    <property type="entry name" value="GLUCONATE OPERON TRANSCRIPTIONAL REPRESSOR"/>
    <property type="match status" value="1"/>
</dbReference>
<dbReference type="Proteomes" id="UP000003100">
    <property type="component" value="Unassembled WGS sequence"/>
</dbReference>
<dbReference type="InterPro" id="IPR008920">
    <property type="entry name" value="TF_FadR/GntR_C"/>
</dbReference>
<dbReference type="GeneID" id="86820423"/>
<evidence type="ECO:0000313" key="5">
    <source>
        <dbReference type="EMBL" id="EEG49914.1"/>
    </source>
</evidence>
<dbReference type="HOGENOM" id="CLU_017584_5_1_9"/>
<dbReference type="PANTHER" id="PTHR43537">
    <property type="entry name" value="TRANSCRIPTIONAL REGULATOR, GNTR FAMILY"/>
    <property type="match status" value="1"/>
</dbReference>
<dbReference type="eggNOG" id="COG1802">
    <property type="taxonomic scope" value="Bacteria"/>
</dbReference>
<dbReference type="GO" id="GO:0003700">
    <property type="term" value="F:DNA-binding transcription factor activity"/>
    <property type="evidence" value="ECO:0007669"/>
    <property type="project" value="InterPro"/>
</dbReference>
<evidence type="ECO:0000256" key="3">
    <source>
        <dbReference type="ARBA" id="ARBA00023163"/>
    </source>
</evidence>
<dbReference type="InterPro" id="IPR000524">
    <property type="entry name" value="Tscrpt_reg_HTH_GntR"/>
</dbReference>
<proteinExistence type="predicted"/>
<reference evidence="5 6" key="1">
    <citation type="submission" date="2009-01" db="EMBL/GenBank/DDBJ databases">
        <authorList>
            <person name="Fulton L."/>
            <person name="Clifton S."/>
            <person name="Fulton B."/>
            <person name="Xu J."/>
            <person name="Minx P."/>
            <person name="Pepin K.H."/>
            <person name="Johnson M."/>
            <person name="Bhonagiri V."/>
            <person name="Nash W.E."/>
            <person name="Mardis E.R."/>
            <person name="Wilson R.K."/>
        </authorList>
    </citation>
    <scope>NUCLEOTIDE SEQUENCE [LARGE SCALE GENOMIC DNA]</scope>
    <source>
        <strain evidence="6">DSM 10507 / JCM 14656 / S5a33</strain>
    </source>
</reference>
<dbReference type="Gene3D" id="1.20.120.530">
    <property type="entry name" value="GntR ligand-binding domain-like"/>
    <property type="match status" value="1"/>
</dbReference>
<dbReference type="AlphaFoldDB" id="C0CJY5"/>
<gene>
    <name evidence="5" type="ORF">RUMHYD_01155</name>
</gene>
<dbReference type="PATRIC" id="fig|476272.21.peg.2502"/>
<dbReference type="Gene3D" id="1.10.10.10">
    <property type="entry name" value="Winged helix-like DNA-binding domain superfamily/Winged helix DNA-binding domain"/>
    <property type="match status" value="1"/>
</dbReference>
<sequence length="235" mass="27762">MQMPETGETRGTVRTQIYESIKQWIIEGRLKPGEKLSDTDIAALFHVSRTPVREAFQQLEMQKLIKSYPGKATIVTEIETDHIEQWYLPMVSLQQLAATIAIEKVTQEQIDDLKQLSDVFLRRVRSQADPMELLQADRAFHDYILRIAGNEYIIDFCNTLWIHILRLEYRFFQETMTLEESISDHLELIKDLEMRDSFMISMVTKNHWERTALEINFINEKLQEERGFCDKDRSM</sequence>
<dbReference type="InterPro" id="IPR011711">
    <property type="entry name" value="GntR_C"/>
</dbReference>